<dbReference type="AlphaFoldDB" id="A0A382T8G7"/>
<organism evidence="1">
    <name type="scientific">marine metagenome</name>
    <dbReference type="NCBI Taxonomy" id="408172"/>
    <lineage>
        <taxon>unclassified sequences</taxon>
        <taxon>metagenomes</taxon>
        <taxon>ecological metagenomes</taxon>
    </lineage>
</organism>
<evidence type="ECO:0000313" key="1">
    <source>
        <dbReference type="EMBL" id="SVD18430.1"/>
    </source>
</evidence>
<proteinExistence type="predicted"/>
<feature type="non-terminal residue" evidence="1">
    <location>
        <position position="40"/>
    </location>
</feature>
<name>A0A382T8G7_9ZZZZ</name>
<protein>
    <submittedName>
        <fullName evidence="1">Uncharacterized protein</fullName>
    </submittedName>
</protein>
<accession>A0A382T8G7</accession>
<reference evidence="1" key="1">
    <citation type="submission" date="2018-05" db="EMBL/GenBank/DDBJ databases">
        <authorList>
            <person name="Lanie J.A."/>
            <person name="Ng W.-L."/>
            <person name="Kazmierczak K.M."/>
            <person name="Andrzejewski T.M."/>
            <person name="Davidsen T.M."/>
            <person name="Wayne K.J."/>
            <person name="Tettelin H."/>
            <person name="Glass J.I."/>
            <person name="Rusch D."/>
            <person name="Podicherti R."/>
            <person name="Tsui H.-C.T."/>
            <person name="Winkler M.E."/>
        </authorList>
    </citation>
    <scope>NUCLEOTIDE SEQUENCE</scope>
</reference>
<dbReference type="EMBL" id="UINC01134718">
    <property type="protein sequence ID" value="SVD18430.1"/>
    <property type="molecule type" value="Genomic_DNA"/>
</dbReference>
<sequence>MFSLGLLFVSCTYVILNEKNDVDNIGNKNSDKSPNPNSQM</sequence>
<gene>
    <name evidence="1" type="ORF">METZ01_LOCUS371284</name>
</gene>